<dbReference type="Proteomes" id="UP000321490">
    <property type="component" value="Unassembled WGS sequence"/>
</dbReference>
<accession>A0A562IU77</accession>
<dbReference type="EMBL" id="VLKF01000001">
    <property type="protein sequence ID" value="TWH74235.1"/>
    <property type="molecule type" value="Genomic_DNA"/>
</dbReference>
<name>A0A562IU77_9ACTN</name>
<feature type="chain" id="PRO_5038721802" evidence="1">
    <location>
        <begin position="27"/>
        <end position="592"/>
    </location>
</feature>
<organism evidence="2 3">
    <name type="scientific">Modestobacter roseus</name>
    <dbReference type="NCBI Taxonomy" id="1181884"/>
    <lineage>
        <taxon>Bacteria</taxon>
        <taxon>Bacillati</taxon>
        <taxon>Actinomycetota</taxon>
        <taxon>Actinomycetes</taxon>
        <taxon>Geodermatophilales</taxon>
        <taxon>Geodermatophilaceae</taxon>
        <taxon>Modestobacter</taxon>
    </lineage>
</organism>
<evidence type="ECO:0000256" key="1">
    <source>
        <dbReference type="SAM" id="SignalP"/>
    </source>
</evidence>
<evidence type="ECO:0000313" key="3">
    <source>
        <dbReference type="Proteomes" id="UP000321490"/>
    </source>
</evidence>
<keyword evidence="1" id="KW-0732">Signal</keyword>
<keyword evidence="3" id="KW-1185">Reference proteome</keyword>
<dbReference type="AlphaFoldDB" id="A0A562IU77"/>
<dbReference type="InterPro" id="IPR013207">
    <property type="entry name" value="LGFP"/>
</dbReference>
<comment type="caution">
    <text evidence="2">The sequence shown here is derived from an EMBL/GenBank/DDBJ whole genome shotgun (WGS) entry which is preliminary data.</text>
</comment>
<gene>
    <name evidence="2" type="ORF">JD78_02770</name>
</gene>
<dbReference type="Pfam" id="PF08310">
    <property type="entry name" value="LGFP"/>
    <property type="match status" value="9"/>
</dbReference>
<proteinExistence type="predicted"/>
<feature type="signal peptide" evidence="1">
    <location>
        <begin position="1"/>
        <end position="26"/>
    </location>
</feature>
<sequence length="592" mass="61305">MRLRLLISLAASLGVLLSGAVPPGHASAEERVSVVVPGAAGASGSDSPITRAYDALGGSAGRLGAATSGERCGLRGGGCYRTFVGGSIYWTAGTGAHAVSGAVLGRWAAQGWEGGPLGYPVTGTECGLVDGGCYQHFQGGTVMSSPATGAWAVAGVLRDGWFRTGSEGGLLGYPTGAPVCGLPGGGCLQRFVKGTLYSSPATGARAVLSPASDAWARQGWERGALGYPVTDTVCGLRDGGCYQHFQGGTVMYSRTGGSWALSGALRDAWFRSGSEGGALGYPTSAPVCGLRAGGCFQRFQTGAVYWSPASGARAVTGPAGEGWARQGWEQGALGYPVTDTTCGLVDGGCYQHFQGGSVVYRPGTGAWAVSGAVRDRWFASGSERGSLGYPTSAATCGLRAGGCFQHFQAGSIYSSPVTGAHSVTGAMRAEWARRGWENSYRLGYPLTDGACGLIGGGCHQVFEAGSLYQVPDGRIHLVPAGIRDRWAASGWERGPLGYPVSDPYCGLLADGCTQEFASGDRIAWSQETRGWVLDPQVWRVWQDYGAQDGLGYPTADSTLVEPNLVYARFVNGSAYVGCRDPQQPCSVQVSYR</sequence>
<protein>
    <submittedName>
        <fullName evidence="2">LGFP repeat-containing protein</fullName>
    </submittedName>
</protein>
<reference evidence="2 3" key="1">
    <citation type="submission" date="2019-07" db="EMBL/GenBank/DDBJ databases">
        <title>R&amp;d 2014.</title>
        <authorList>
            <person name="Klenk H.-P."/>
        </authorList>
    </citation>
    <scope>NUCLEOTIDE SEQUENCE [LARGE SCALE GENOMIC DNA]</scope>
    <source>
        <strain evidence="2 3">DSM 45764</strain>
    </source>
</reference>
<evidence type="ECO:0000313" key="2">
    <source>
        <dbReference type="EMBL" id="TWH74235.1"/>
    </source>
</evidence>